<accession>A0A1M7CXI0</accession>
<dbReference type="AlphaFoldDB" id="A0A1M7CXI0"/>
<dbReference type="InterPro" id="IPR043128">
    <property type="entry name" value="Rev_trsase/Diguanyl_cyclase"/>
</dbReference>
<dbReference type="PROSITE" id="PS50113">
    <property type="entry name" value="PAC"/>
    <property type="match status" value="1"/>
</dbReference>
<dbReference type="InterPro" id="IPR000160">
    <property type="entry name" value="GGDEF_dom"/>
</dbReference>
<dbReference type="PANTHER" id="PTHR44757:SF2">
    <property type="entry name" value="BIOFILM ARCHITECTURE MAINTENANCE PROTEIN MBAA"/>
    <property type="match status" value="1"/>
</dbReference>
<dbReference type="STRING" id="1121322.SAMN02745136_05547"/>
<dbReference type="Pfam" id="PF08447">
    <property type="entry name" value="PAS_3"/>
    <property type="match status" value="1"/>
</dbReference>
<dbReference type="RefSeq" id="WP_073280434.1">
    <property type="nucleotide sequence ID" value="NZ_FRAC01000047.1"/>
</dbReference>
<dbReference type="PROSITE" id="PS50887">
    <property type="entry name" value="GGDEF"/>
    <property type="match status" value="1"/>
</dbReference>
<feature type="domain" description="PAC" evidence="1">
    <location>
        <begin position="84"/>
        <end position="136"/>
    </location>
</feature>
<proteinExistence type="predicted"/>
<name>A0A1M7CXI0_9FIRM</name>
<evidence type="ECO:0000259" key="1">
    <source>
        <dbReference type="PROSITE" id="PS50113"/>
    </source>
</evidence>
<keyword evidence="4" id="KW-1185">Reference proteome</keyword>
<dbReference type="SMART" id="SM00267">
    <property type="entry name" value="GGDEF"/>
    <property type="match status" value="1"/>
</dbReference>
<dbReference type="PANTHER" id="PTHR44757">
    <property type="entry name" value="DIGUANYLATE CYCLASE DGCP"/>
    <property type="match status" value="1"/>
</dbReference>
<organism evidence="3 4">
    <name type="scientific">Anaerocolumna jejuensis DSM 15929</name>
    <dbReference type="NCBI Taxonomy" id="1121322"/>
    <lineage>
        <taxon>Bacteria</taxon>
        <taxon>Bacillati</taxon>
        <taxon>Bacillota</taxon>
        <taxon>Clostridia</taxon>
        <taxon>Lachnospirales</taxon>
        <taxon>Lachnospiraceae</taxon>
        <taxon>Anaerocolumna</taxon>
    </lineage>
</organism>
<dbReference type="Proteomes" id="UP000184386">
    <property type="component" value="Unassembled WGS sequence"/>
</dbReference>
<dbReference type="InterPro" id="IPR000014">
    <property type="entry name" value="PAS"/>
</dbReference>
<dbReference type="InterPro" id="IPR029787">
    <property type="entry name" value="Nucleotide_cyclase"/>
</dbReference>
<gene>
    <name evidence="3" type="ORF">SAMN02745136_05547</name>
</gene>
<dbReference type="SUPFAM" id="SSF55785">
    <property type="entry name" value="PYP-like sensor domain (PAS domain)"/>
    <property type="match status" value="1"/>
</dbReference>
<dbReference type="Pfam" id="PF00990">
    <property type="entry name" value="GGDEF"/>
    <property type="match status" value="1"/>
</dbReference>
<evidence type="ECO:0000313" key="4">
    <source>
        <dbReference type="Proteomes" id="UP000184386"/>
    </source>
</evidence>
<feature type="domain" description="GGDEF" evidence="2">
    <location>
        <begin position="172"/>
        <end position="298"/>
    </location>
</feature>
<dbReference type="InterPro" id="IPR001610">
    <property type="entry name" value="PAC"/>
</dbReference>
<dbReference type="InterPro" id="IPR000700">
    <property type="entry name" value="PAS-assoc_C"/>
</dbReference>
<evidence type="ECO:0000313" key="3">
    <source>
        <dbReference type="EMBL" id="SHL71934.1"/>
    </source>
</evidence>
<dbReference type="SMART" id="SM00086">
    <property type="entry name" value="PAC"/>
    <property type="match status" value="1"/>
</dbReference>
<dbReference type="CDD" id="cd00130">
    <property type="entry name" value="PAS"/>
    <property type="match status" value="1"/>
</dbReference>
<dbReference type="EMBL" id="FRAC01000047">
    <property type="protein sequence ID" value="SHL71934.1"/>
    <property type="molecule type" value="Genomic_DNA"/>
</dbReference>
<dbReference type="InterPro" id="IPR035965">
    <property type="entry name" value="PAS-like_dom_sf"/>
</dbReference>
<reference evidence="3 4" key="1">
    <citation type="submission" date="2016-11" db="EMBL/GenBank/DDBJ databases">
        <authorList>
            <person name="Jaros S."/>
            <person name="Januszkiewicz K."/>
            <person name="Wedrychowicz H."/>
        </authorList>
    </citation>
    <scope>NUCLEOTIDE SEQUENCE [LARGE SCALE GENOMIC DNA]</scope>
    <source>
        <strain evidence="3 4">DSM 15929</strain>
    </source>
</reference>
<dbReference type="Gene3D" id="3.30.70.270">
    <property type="match status" value="1"/>
</dbReference>
<dbReference type="OrthoDB" id="9805474at2"/>
<sequence length="305" mass="35751">MKYEMRFGNSKTPLYNKDIDSTYWEWYFPSDTAYISDYCKNELEFEGNLIRDYFRIWSSKIYPEDLNAVLSYLAWYLKEKAPYYNCEYRVRNKDNEYIWILSRGKAFWNSNGKLIKMAGLHTNITERKCMEKRLKYLSQHDPATGIPLTPLFLNRLEKEIANAQSCFAVLYLHPKIQMADTGKFNDNNIEKLMIKIITDINNRLSSKDLLCRISENEYALLIGGVTSKHSVDRKLAELINYSRTPFIINNHLYTITMNIGAAIYPMNGRSAKVLLKNSSLAMHRSKTLGPNKYCFYNSILIPIYY</sequence>
<dbReference type="Gene3D" id="3.30.450.20">
    <property type="entry name" value="PAS domain"/>
    <property type="match status" value="1"/>
</dbReference>
<dbReference type="SUPFAM" id="SSF55073">
    <property type="entry name" value="Nucleotide cyclase"/>
    <property type="match status" value="1"/>
</dbReference>
<evidence type="ECO:0000259" key="2">
    <source>
        <dbReference type="PROSITE" id="PS50887"/>
    </source>
</evidence>
<dbReference type="InterPro" id="IPR013655">
    <property type="entry name" value="PAS_fold_3"/>
</dbReference>
<protein>
    <submittedName>
        <fullName evidence="3">GGDEF domain-containing protein, diguanylate cyclase (C-di-GMP synthetase) or its enzymatically inactive variants</fullName>
    </submittedName>
</protein>
<dbReference type="InterPro" id="IPR052155">
    <property type="entry name" value="Biofilm_reg_signaling"/>
</dbReference>